<comment type="caution">
    <text evidence="1">The sequence shown here is derived from an EMBL/GenBank/DDBJ whole genome shotgun (WGS) entry which is preliminary data.</text>
</comment>
<name>A0A834ZZ95_9POAL</name>
<evidence type="ECO:0000313" key="1">
    <source>
        <dbReference type="EMBL" id="KAF8646306.1"/>
    </source>
</evidence>
<protein>
    <submittedName>
        <fullName evidence="1">Uncharacterized protein</fullName>
    </submittedName>
</protein>
<proteinExistence type="predicted"/>
<dbReference type="AlphaFoldDB" id="A0A834ZZ95"/>
<dbReference type="OrthoDB" id="10604653at2759"/>
<keyword evidence="2" id="KW-1185">Reference proteome</keyword>
<sequence length="88" mass="9588">MVTVSVCSVATSWGCMDSSWSFRLELESLEAELVDMDNGVLELDVAFPCELPWPPVTHMNFVLAGVLVRCVTSMRGTGGQGSELTDIY</sequence>
<dbReference type="EMBL" id="JACEFO010002902">
    <property type="protein sequence ID" value="KAF8646306.1"/>
    <property type="molecule type" value="Genomic_DNA"/>
</dbReference>
<dbReference type="Proteomes" id="UP000636709">
    <property type="component" value="Unassembled WGS sequence"/>
</dbReference>
<evidence type="ECO:0000313" key="2">
    <source>
        <dbReference type="Proteomes" id="UP000636709"/>
    </source>
</evidence>
<reference evidence="1" key="1">
    <citation type="submission" date="2020-07" db="EMBL/GenBank/DDBJ databases">
        <title>Genome sequence and genetic diversity analysis of an under-domesticated orphan crop, white fonio (Digitaria exilis).</title>
        <authorList>
            <person name="Bennetzen J.L."/>
            <person name="Chen S."/>
            <person name="Ma X."/>
            <person name="Wang X."/>
            <person name="Yssel A.E.J."/>
            <person name="Chaluvadi S.R."/>
            <person name="Johnson M."/>
            <person name="Gangashetty P."/>
            <person name="Hamidou F."/>
            <person name="Sanogo M.D."/>
            <person name="Zwaenepoel A."/>
            <person name="Wallace J."/>
            <person name="Van De Peer Y."/>
            <person name="Van Deynze A."/>
        </authorList>
    </citation>
    <scope>NUCLEOTIDE SEQUENCE</scope>
    <source>
        <tissue evidence="1">Leaves</tissue>
    </source>
</reference>
<accession>A0A834ZZ95</accession>
<gene>
    <name evidence="1" type="ORF">HU200_065880</name>
</gene>
<organism evidence="1 2">
    <name type="scientific">Digitaria exilis</name>
    <dbReference type="NCBI Taxonomy" id="1010633"/>
    <lineage>
        <taxon>Eukaryota</taxon>
        <taxon>Viridiplantae</taxon>
        <taxon>Streptophyta</taxon>
        <taxon>Embryophyta</taxon>
        <taxon>Tracheophyta</taxon>
        <taxon>Spermatophyta</taxon>
        <taxon>Magnoliopsida</taxon>
        <taxon>Liliopsida</taxon>
        <taxon>Poales</taxon>
        <taxon>Poaceae</taxon>
        <taxon>PACMAD clade</taxon>
        <taxon>Panicoideae</taxon>
        <taxon>Panicodae</taxon>
        <taxon>Paniceae</taxon>
        <taxon>Anthephorinae</taxon>
        <taxon>Digitaria</taxon>
    </lineage>
</organism>